<organism evidence="1">
    <name type="scientific">uncultured Blastococcus sp</name>
    <dbReference type="NCBI Taxonomy" id="217144"/>
    <lineage>
        <taxon>Bacteria</taxon>
        <taxon>Bacillati</taxon>
        <taxon>Actinomycetota</taxon>
        <taxon>Actinomycetes</taxon>
        <taxon>Geodermatophilales</taxon>
        <taxon>Geodermatophilaceae</taxon>
        <taxon>Blastococcus</taxon>
        <taxon>environmental samples</taxon>
    </lineage>
</organism>
<protein>
    <submittedName>
        <fullName evidence="1">Uncharacterized protein</fullName>
    </submittedName>
</protein>
<proteinExistence type="predicted"/>
<sequence length="42" mass="4669">ADNEHMPRLARLHRGEVPARRVAAPALPIRRHRRGDPGVPAV</sequence>
<evidence type="ECO:0000313" key="1">
    <source>
        <dbReference type="EMBL" id="CAA9265844.1"/>
    </source>
</evidence>
<accession>A0A6J4J256</accession>
<dbReference type="EMBL" id="CADCTI010000239">
    <property type="protein sequence ID" value="CAA9265844.1"/>
    <property type="molecule type" value="Genomic_DNA"/>
</dbReference>
<dbReference type="AlphaFoldDB" id="A0A6J4J256"/>
<feature type="non-terminal residue" evidence="1">
    <location>
        <position position="42"/>
    </location>
</feature>
<feature type="non-terminal residue" evidence="1">
    <location>
        <position position="1"/>
    </location>
</feature>
<reference evidence="1" key="1">
    <citation type="submission" date="2020-02" db="EMBL/GenBank/DDBJ databases">
        <authorList>
            <person name="Meier V. D."/>
        </authorList>
    </citation>
    <scope>NUCLEOTIDE SEQUENCE</scope>
    <source>
        <strain evidence="1">AVDCRST_MAG57</strain>
    </source>
</reference>
<gene>
    <name evidence="1" type="ORF">AVDCRST_MAG57-3147</name>
</gene>
<name>A0A6J4J256_9ACTN</name>